<gene>
    <name evidence="1" type="ordered locus">EBL_c39940</name>
</gene>
<dbReference type="EMBL" id="CP001560">
    <property type="protein sequence ID" value="AFJ49018.1"/>
    <property type="molecule type" value="Genomic_DNA"/>
</dbReference>
<protein>
    <recommendedName>
        <fullName evidence="3">Ybl138</fullName>
    </recommendedName>
</protein>
<keyword evidence="2" id="KW-1185">Reference proteome</keyword>
<proteinExistence type="predicted"/>
<dbReference type="eggNOG" id="ENOG502Z7UR">
    <property type="taxonomic scope" value="Bacteria"/>
</dbReference>
<name>I2BER4_SHIBC</name>
<dbReference type="HOGENOM" id="CLU_962765_0_0_6"/>
<dbReference type="AlphaFoldDB" id="I2BER4"/>
<reference evidence="1 2" key="1">
    <citation type="journal article" date="2012" name="J. Bacteriol.">
        <title>Complete genome sequence of the B12-producing Shimwellia blattae strain DSM 4481, isolated from a cockroach.</title>
        <authorList>
            <person name="Brzuszkiewicz E."/>
            <person name="Waschkowitz T."/>
            <person name="Wiezer A."/>
            <person name="Daniel R."/>
        </authorList>
    </citation>
    <scope>NUCLEOTIDE SEQUENCE [LARGE SCALE GENOMIC DNA]</scope>
    <source>
        <strain evidence="2">ATCC 29907 / DSM 4481 / JCM 1650 / NBRC 105725 / CDC 9005-74</strain>
    </source>
</reference>
<organism evidence="1 2">
    <name type="scientific">Shimwellia blattae (strain ATCC 29907 / DSM 4481 / JCM 1650 / NBRC 105725 / CDC 9005-74)</name>
    <name type="common">Escherichia blattae</name>
    <dbReference type="NCBI Taxonomy" id="630626"/>
    <lineage>
        <taxon>Bacteria</taxon>
        <taxon>Pseudomonadati</taxon>
        <taxon>Pseudomonadota</taxon>
        <taxon>Gammaproteobacteria</taxon>
        <taxon>Enterobacterales</taxon>
        <taxon>Enterobacteriaceae</taxon>
        <taxon>Shimwellia</taxon>
    </lineage>
</organism>
<evidence type="ECO:0008006" key="3">
    <source>
        <dbReference type="Google" id="ProtNLM"/>
    </source>
</evidence>
<sequence>MNRWNKFSAETEQRLFTAIDEDDIADEHVSLPDTINLQCTEENIRANYGLCLQYWEDGFTRAELLRLVLKQLRNGGLSKQERMQYKYIRSRYKHLRFALRLYSRKHKAPLWFAKTTVFLGRFQDAFKNKNQEHINFYGKLLRVYLSIPVWMLVRYSLRHIRMESVKDFIAYRQQQMRDLQTLIAKPQLTGREFHDVRKIISQQVSYYDTLRSIDPANHEAQQVSRFLAAINGIMGDKHDDMVADDLAGVKAYSDPAPLDADLRQRLELLLARYPL</sequence>
<dbReference type="KEGG" id="ebt:EBL_c39940"/>
<evidence type="ECO:0000313" key="1">
    <source>
        <dbReference type="EMBL" id="AFJ49018.1"/>
    </source>
</evidence>
<dbReference type="Proteomes" id="UP000001955">
    <property type="component" value="Chromosome"/>
</dbReference>
<dbReference type="STRING" id="630626.EBL_c39940"/>
<dbReference type="PATRIC" id="fig|630626.3.peg.3888"/>
<accession>K6W4D2</accession>
<evidence type="ECO:0000313" key="2">
    <source>
        <dbReference type="Proteomes" id="UP000001955"/>
    </source>
</evidence>
<accession>I2BER4</accession>
<dbReference type="OrthoDB" id="5942530at2"/>